<evidence type="ECO:0000259" key="2">
    <source>
        <dbReference type="PROSITE" id="PS50937"/>
    </source>
</evidence>
<evidence type="ECO:0000313" key="3">
    <source>
        <dbReference type="EMBL" id="MBS2546686.1"/>
    </source>
</evidence>
<feature type="domain" description="HTH merR-type" evidence="2">
    <location>
        <begin position="1"/>
        <end position="68"/>
    </location>
</feature>
<dbReference type="PROSITE" id="PS50937">
    <property type="entry name" value="HTH_MERR_2"/>
    <property type="match status" value="1"/>
</dbReference>
<accession>A0ABS5KKW9</accession>
<dbReference type="InterPro" id="IPR000551">
    <property type="entry name" value="MerR-type_HTH_dom"/>
</dbReference>
<name>A0ABS5KKW9_9ACTN</name>
<dbReference type="SUPFAM" id="SSF46955">
    <property type="entry name" value="Putative DNA-binding domain"/>
    <property type="match status" value="1"/>
</dbReference>
<keyword evidence="1" id="KW-0238">DNA-binding</keyword>
<dbReference type="SMART" id="SM00422">
    <property type="entry name" value="HTH_MERR"/>
    <property type="match status" value="1"/>
</dbReference>
<evidence type="ECO:0000313" key="4">
    <source>
        <dbReference type="Proteomes" id="UP000730482"/>
    </source>
</evidence>
<gene>
    <name evidence="3" type="ORF">KGQ19_07380</name>
</gene>
<dbReference type="Pfam" id="PF13411">
    <property type="entry name" value="MerR_1"/>
    <property type="match status" value="1"/>
</dbReference>
<organism evidence="3 4">
    <name type="scientific">Catenulispora pinistramenti</name>
    <dbReference type="NCBI Taxonomy" id="2705254"/>
    <lineage>
        <taxon>Bacteria</taxon>
        <taxon>Bacillati</taxon>
        <taxon>Actinomycetota</taxon>
        <taxon>Actinomycetes</taxon>
        <taxon>Catenulisporales</taxon>
        <taxon>Catenulisporaceae</taxon>
        <taxon>Catenulispora</taxon>
    </lineage>
</organism>
<dbReference type="Proteomes" id="UP000730482">
    <property type="component" value="Unassembled WGS sequence"/>
</dbReference>
<dbReference type="Gene3D" id="1.10.1660.10">
    <property type="match status" value="1"/>
</dbReference>
<dbReference type="PROSITE" id="PS00552">
    <property type="entry name" value="HTH_MERR_1"/>
    <property type="match status" value="1"/>
</dbReference>
<dbReference type="EMBL" id="JAAFYZ010000016">
    <property type="protein sequence ID" value="MBS2546686.1"/>
    <property type="molecule type" value="Genomic_DNA"/>
</dbReference>
<dbReference type="InterPro" id="IPR047057">
    <property type="entry name" value="MerR_fam"/>
</dbReference>
<sequence length="122" mass="13281">MRIGELARRSGVSIRSLRYYEEQGLLASSRSAGGHRHYTEEEVDRVAYLQRLYSAGLSSQTIIGLLPCLEAPSAANSNAAFDRLLEERDKLVTHISGLTRALESLNELIAANRAHRAASGAG</sequence>
<evidence type="ECO:0000256" key="1">
    <source>
        <dbReference type="ARBA" id="ARBA00023125"/>
    </source>
</evidence>
<reference evidence="3 4" key="1">
    <citation type="submission" date="2020-02" db="EMBL/GenBank/DDBJ databases">
        <title>Acidophilic actinobacteria isolated from forest soil.</title>
        <authorList>
            <person name="Golinska P."/>
        </authorList>
    </citation>
    <scope>NUCLEOTIDE SEQUENCE [LARGE SCALE GENOMIC DNA]</scope>
    <source>
        <strain evidence="3 4">NL8</strain>
    </source>
</reference>
<dbReference type="InterPro" id="IPR009061">
    <property type="entry name" value="DNA-bd_dom_put_sf"/>
</dbReference>
<dbReference type="PRINTS" id="PR00040">
    <property type="entry name" value="HTHMERR"/>
</dbReference>
<comment type="caution">
    <text evidence="3">The sequence shown here is derived from an EMBL/GenBank/DDBJ whole genome shotgun (WGS) entry which is preliminary data.</text>
</comment>
<keyword evidence="4" id="KW-1185">Reference proteome</keyword>
<dbReference type="RefSeq" id="WP_212008331.1">
    <property type="nucleotide sequence ID" value="NZ_JAAFYZ010000016.1"/>
</dbReference>
<protein>
    <submittedName>
        <fullName evidence="3">MerR family transcriptional regulator</fullName>
    </submittedName>
</protein>
<dbReference type="PANTHER" id="PTHR30204">
    <property type="entry name" value="REDOX-CYCLING DRUG-SENSING TRANSCRIPTIONAL ACTIVATOR SOXR"/>
    <property type="match status" value="1"/>
</dbReference>
<dbReference type="PANTHER" id="PTHR30204:SF97">
    <property type="entry name" value="MERR FAMILY REGULATORY PROTEIN"/>
    <property type="match status" value="1"/>
</dbReference>
<proteinExistence type="predicted"/>